<dbReference type="SUPFAM" id="SSF103473">
    <property type="entry name" value="MFS general substrate transporter"/>
    <property type="match status" value="1"/>
</dbReference>
<feature type="transmembrane region" description="Helical" evidence="8">
    <location>
        <begin position="333"/>
        <end position="353"/>
    </location>
</feature>
<evidence type="ECO:0000256" key="1">
    <source>
        <dbReference type="ARBA" id="ARBA00004651"/>
    </source>
</evidence>
<dbReference type="Proteomes" id="UP000812013">
    <property type="component" value="Unassembled WGS sequence"/>
</dbReference>
<feature type="domain" description="Major facilitator superfamily (MFS) profile" evidence="9">
    <location>
        <begin position="16"/>
        <end position="498"/>
    </location>
</feature>
<feature type="transmembrane region" description="Helical" evidence="8">
    <location>
        <begin position="140"/>
        <end position="162"/>
    </location>
</feature>
<dbReference type="PANTHER" id="PTHR42718:SF47">
    <property type="entry name" value="METHYL VIOLOGEN RESISTANCE PROTEIN SMVA"/>
    <property type="match status" value="1"/>
</dbReference>
<evidence type="ECO:0000256" key="8">
    <source>
        <dbReference type="SAM" id="Phobius"/>
    </source>
</evidence>
<evidence type="ECO:0000256" key="3">
    <source>
        <dbReference type="ARBA" id="ARBA00022475"/>
    </source>
</evidence>
<evidence type="ECO:0000256" key="5">
    <source>
        <dbReference type="ARBA" id="ARBA00022989"/>
    </source>
</evidence>
<keyword evidence="2" id="KW-0813">Transport</keyword>
<comment type="subcellular location">
    <subcellularLocation>
        <location evidence="1">Cell membrane</location>
        <topology evidence="1">Multi-pass membrane protein</topology>
    </subcellularLocation>
</comment>
<dbReference type="InterPro" id="IPR011701">
    <property type="entry name" value="MFS"/>
</dbReference>
<keyword evidence="6 8" id="KW-0472">Membrane</keyword>
<reference evidence="10 11" key="1">
    <citation type="submission" date="2019-12" db="EMBL/GenBank/DDBJ databases">
        <title>Genome sequence of Streptomyces bambusae.</title>
        <authorList>
            <person name="Bansal K."/>
            <person name="Choksket S."/>
            <person name="Korpole S."/>
            <person name="Patil P.B."/>
        </authorList>
    </citation>
    <scope>NUCLEOTIDE SEQUENCE [LARGE SCALE GENOMIC DNA]</scope>
    <source>
        <strain evidence="10 11">SK60</strain>
    </source>
</reference>
<dbReference type="CDD" id="cd17321">
    <property type="entry name" value="MFS_MMR_MDR_like"/>
    <property type="match status" value="1"/>
</dbReference>
<feature type="transmembrane region" description="Helical" evidence="8">
    <location>
        <begin position="53"/>
        <end position="70"/>
    </location>
</feature>
<evidence type="ECO:0000256" key="2">
    <source>
        <dbReference type="ARBA" id="ARBA00022448"/>
    </source>
</evidence>
<evidence type="ECO:0000256" key="6">
    <source>
        <dbReference type="ARBA" id="ARBA00023136"/>
    </source>
</evidence>
<feature type="transmembrane region" description="Helical" evidence="8">
    <location>
        <begin position="305"/>
        <end position="326"/>
    </location>
</feature>
<dbReference type="InterPro" id="IPR036259">
    <property type="entry name" value="MFS_trans_sf"/>
</dbReference>
<dbReference type="RefSeq" id="WP_219669610.1">
    <property type="nucleotide sequence ID" value="NZ_WTFF01000194.1"/>
</dbReference>
<feature type="transmembrane region" description="Helical" evidence="8">
    <location>
        <begin position="269"/>
        <end position="290"/>
    </location>
</feature>
<evidence type="ECO:0000313" key="11">
    <source>
        <dbReference type="Proteomes" id="UP000812013"/>
    </source>
</evidence>
<dbReference type="Pfam" id="PF07690">
    <property type="entry name" value="MFS_1"/>
    <property type="match status" value="1"/>
</dbReference>
<keyword evidence="3" id="KW-1003">Cell membrane</keyword>
<feature type="transmembrane region" description="Helical" evidence="8">
    <location>
        <begin position="228"/>
        <end position="248"/>
    </location>
</feature>
<protein>
    <submittedName>
        <fullName evidence="10">MFS transporter</fullName>
    </submittedName>
</protein>
<comment type="caution">
    <text evidence="10">The sequence shown here is derived from an EMBL/GenBank/DDBJ whole genome shotgun (WGS) entry which is preliminary data.</text>
</comment>
<evidence type="ECO:0000256" key="7">
    <source>
        <dbReference type="ARBA" id="ARBA00023251"/>
    </source>
</evidence>
<feature type="transmembrane region" description="Helical" evidence="8">
    <location>
        <begin position="20"/>
        <end position="41"/>
    </location>
</feature>
<dbReference type="Gene3D" id="1.20.1250.20">
    <property type="entry name" value="MFS general substrate transporter like domains"/>
    <property type="match status" value="1"/>
</dbReference>
<keyword evidence="5 8" id="KW-1133">Transmembrane helix</keyword>
<name>A0ABS6ZAM4_9ACTN</name>
<dbReference type="InterPro" id="IPR020846">
    <property type="entry name" value="MFS_dom"/>
</dbReference>
<keyword evidence="7" id="KW-0046">Antibiotic resistance</keyword>
<feature type="transmembrane region" description="Helical" evidence="8">
    <location>
        <begin position="359"/>
        <end position="384"/>
    </location>
</feature>
<feature type="transmembrane region" description="Helical" evidence="8">
    <location>
        <begin position="168"/>
        <end position="190"/>
    </location>
</feature>
<feature type="transmembrane region" description="Helical" evidence="8">
    <location>
        <begin position="202"/>
        <end position="222"/>
    </location>
</feature>
<feature type="transmembrane region" description="Helical" evidence="8">
    <location>
        <begin position="472"/>
        <end position="494"/>
    </location>
</feature>
<evidence type="ECO:0000259" key="9">
    <source>
        <dbReference type="PROSITE" id="PS50850"/>
    </source>
</evidence>
<feature type="transmembrane region" description="Helical" evidence="8">
    <location>
        <begin position="405"/>
        <end position="422"/>
    </location>
</feature>
<feature type="transmembrane region" description="Helical" evidence="8">
    <location>
        <begin position="105"/>
        <end position="128"/>
    </location>
</feature>
<dbReference type="Gene3D" id="1.20.1720.10">
    <property type="entry name" value="Multidrug resistance protein D"/>
    <property type="match status" value="1"/>
</dbReference>
<gene>
    <name evidence="10" type="ORF">GPJ59_23785</name>
</gene>
<evidence type="ECO:0000256" key="4">
    <source>
        <dbReference type="ARBA" id="ARBA00022692"/>
    </source>
</evidence>
<organism evidence="10 11">
    <name type="scientific">Streptomyces bambusae</name>
    <dbReference type="NCBI Taxonomy" id="1550616"/>
    <lineage>
        <taxon>Bacteria</taxon>
        <taxon>Bacillati</taxon>
        <taxon>Actinomycetota</taxon>
        <taxon>Actinomycetes</taxon>
        <taxon>Kitasatosporales</taxon>
        <taxon>Streptomycetaceae</taxon>
        <taxon>Streptomyces</taxon>
    </lineage>
</organism>
<evidence type="ECO:0000313" key="10">
    <source>
        <dbReference type="EMBL" id="MBW5484819.1"/>
    </source>
</evidence>
<accession>A0ABS6ZAM4</accession>
<dbReference type="PANTHER" id="PTHR42718">
    <property type="entry name" value="MAJOR FACILITATOR SUPERFAMILY MULTIDRUG TRANSPORTER MFSC"/>
    <property type="match status" value="1"/>
</dbReference>
<sequence length="518" mass="52774">MTNSAAPRAGRREWTAFTVLLLPLLLVSMDVSVLYFAIPAITRELDPSATQQLWIFDSYAFALAGLLLTMGSLGDRIGRRRLLLIGAGAFGLASVGAAYASSAGMLIACRALLGVGGATLMPSTLALVRNLFQDDKERTRAIGIWSGAMAGGIALGSVMSGLMLDHFWWGSVFLVNVPAMVLLLVLVPVLVPEFKDPAPGRFDLLSVPLSMAAVLPVVHGLKEIAAEGFAPVPLAFLAVGLGLGAVFVHRQRTHRHAMISRELFTGRGFGAGVTLNTIAAFAMMGSAYFTTQYLQSVLGMGTLEAALWSLAPSLAVGAAAPTAGAVAAKAGRAAVVTGGFVIGAAGFGLLALVGTDSLWLLLAGCAALACGIVTVMSLVSDLALACAPAEKAGSAASVLETGQEFGGALGMALLGSLGTAVYRADLAGADLAGADPAVRETLGSASAVAQQLGGEAGGHVLGLAREAFVHGFHYAAFAGAGLLLAAALLAARLLEKTEGPGRRSQALQADRAVRVSRG</sequence>
<feature type="transmembrane region" description="Helical" evidence="8">
    <location>
        <begin position="82"/>
        <end position="99"/>
    </location>
</feature>
<keyword evidence="11" id="KW-1185">Reference proteome</keyword>
<proteinExistence type="predicted"/>
<dbReference type="PROSITE" id="PS50850">
    <property type="entry name" value="MFS"/>
    <property type="match status" value="1"/>
</dbReference>
<dbReference type="EMBL" id="WTFF01000194">
    <property type="protein sequence ID" value="MBW5484819.1"/>
    <property type="molecule type" value="Genomic_DNA"/>
</dbReference>
<keyword evidence="4 8" id="KW-0812">Transmembrane</keyword>